<proteinExistence type="predicted"/>
<organism evidence="2 3">
    <name type="scientific">Skermanella aerolata</name>
    <dbReference type="NCBI Taxonomy" id="393310"/>
    <lineage>
        <taxon>Bacteria</taxon>
        <taxon>Pseudomonadati</taxon>
        <taxon>Pseudomonadota</taxon>
        <taxon>Alphaproteobacteria</taxon>
        <taxon>Rhodospirillales</taxon>
        <taxon>Azospirillaceae</taxon>
        <taxon>Skermanella</taxon>
    </lineage>
</organism>
<keyword evidence="3" id="KW-1185">Reference proteome</keyword>
<dbReference type="PANTHER" id="PTHR40254:SF1">
    <property type="entry name" value="BLR0577 PROTEIN"/>
    <property type="match status" value="1"/>
</dbReference>
<dbReference type="EMBL" id="BJYZ01000002">
    <property type="protein sequence ID" value="GEO36185.1"/>
    <property type="molecule type" value="Genomic_DNA"/>
</dbReference>
<gene>
    <name evidence="2" type="ORF">SAE02_03330</name>
</gene>
<dbReference type="InterPro" id="IPR036188">
    <property type="entry name" value="FAD/NAD-bd_sf"/>
</dbReference>
<dbReference type="Gene3D" id="3.50.50.60">
    <property type="entry name" value="FAD/NAD(P)-binding domain"/>
    <property type="match status" value="1"/>
</dbReference>
<protein>
    <recommendedName>
        <fullName evidence="1">FAD-dependent urate hydroxylase HpyO/Asp monooxygenase CreE-like FAD/NAD(P)-binding domain-containing protein</fullName>
    </recommendedName>
</protein>
<evidence type="ECO:0000313" key="3">
    <source>
        <dbReference type="Proteomes" id="UP000321523"/>
    </source>
</evidence>
<evidence type="ECO:0000313" key="2">
    <source>
        <dbReference type="EMBL" id="GEO36185.1"/>
    </source>
</evidence>
<name>A0A512DIC3_9PROT</name>
<dbReference type="AlphaFoldDB" id="A0A512DIC3"/>
<dbReference type="InterPro" id="IPR052189">
    <property type="entry name" value="L-asp_N-monooxygenase_NS-form"/>
</dbReference>
<dbReference type="Pfam" id="PF13454">
    <property type="entry name" value="NAD_binding_9"/>
    <property type="match status" value="1"/>
</dbReference>
<evidence type="ECO:0000259" key="1">
    <source>
        <dbReference type="Pfam" id="PF13454"/>
    </source>
</evidence>
<dbReference type="SUPFAM" id="SSF51905">
    <property type="entry name" value="FAD/NAD(P)-binding domain"/>
    <property type="match status" value="1"/>
</dbReference>
<comment type="caution">
    <text evidence="2">The sequence shown here is derived from an EMBL/GenBank/DDBJ whole genome shotgun (WGS) entry which is preliminary data.</text>
</comment>
<dbReference type="PANTHER" id="PTHR40254">
    <property type="entry name" value="BLR0577 PROTEIN"/>
    <property type="match status" value="1"/>
</dbReference>
<feature type="domain" description="FAD-dependent urate hydroxylase HpyO/Asp monooxygenase CreE-like FAD/NAD(P)-binding" evidence="1">
    <location>
        <begin position="12"/>
        <end position="167"/>
    </location>
</feature>
<reference evidence="2 3" key="1">
    <citation type="submission" date="2019-07" db="EMBL/GenBank/DDBJ databases">
        <title>Whole genome shotgun sequence of Skermanella aerolata NBRC 106429.</title>
        <authorList>
            <person name="Hosoyama A."/>
            <person name="Uohara A."/>
            <person name="Ohji S."/>
            <person name="Ichikawa N."/>
        </authorList>
    </citation>
    <scope>NUCLEOTIDE SEQUENCE [LARGE SCALE GENOMIC DNA]</scope>
    <source>
        <strain evidence="2 3">NBRC 106429</strain>
    </source>
</reference>
<dbReference type="Proteomes" id="UP000321523">
    <property type="component" value="Unassembled WGS sequence"/>
</dbReference>
<dbReference type="OrthoDB" id="101972at2"/>
<dbReference type="InterPro" id="IPR038732">
    <property type="entry name" value="HpyO/CreE_NAD-binding"/>
</dbReference>
<dbReference type="RefSeq" id="WP_044425638.1">
    <property type="nucleotide sequence ID" value="NZ_BJYZ01000002.1"/>
</dbReference>
<accession>A0A512DIC3</accession>
<sequence>MGTIQREHRIGIIGAGFTGTLLAVHLLRQAETPTHLFLVERRGDFGRGVAYSTGNDAHLLNVRAFNMSAYPDDPRHFLKWLWARDDPRSPANAIPPSGHAFVSRGLYGTYIQEQFATAVREAAGHVTCSTLGDDVVDLRRRPEGGFVLRLACSTEIEVDTVALCIGNFPPALPGGVCPEGARSPFYIGDPWNAPEIAGIPPDAPVLVLGTSLTTADLVISLQRNGHRGPITALSRRGLLPTTHKEARSYPGYVDDFLADDAPPLRVLDLLRRVRREVIVGAHAGYDWRSVLDALRPNLRRLWRRLPDAQRRRFLRHLRPYWDIHRHRMAPEVASLLDKLQLEGRLTFQRGRLRTLRPTPGGLVPVVTPHGASEETELAAGWVINCSGPACDYARIGHPLVRSLLDGGLARPDALGLGLDVTDHSVVIGADGSPTEGLYALGPVTRGAFWEITAVPELRVQCAEIARRLHPAYPELET</sequence>